<evidence type="ECO:0000313" key="2">
    <source>
        <dbReference type="EMBL" id="QHS98841.1"/>
    </source>
</evidence>
<proteinExistence type="predicted"/>
<protein>
    <submittedName>
        <fullName evidence="2">Uncharacterized protein</fullName>
    </submittedName>
</protein>
<organism evidence="2">
    <name type="scientific">viral metagenome</name>
    <dbReference type="NCBI Taxonomy" id="1070528"/>
    <lineage>
        <taxon>unclassified sequences</taxon>
        <taxon>metagenomes</taxon>
        <taxon>organismal metagenomes</taxon>
    </lineage>
</organism>
<sequence>MNLYNILALITIIIIIYSCSCFMNYKEGLAVQANRNNQDKMLKYKNNYWKNRVFSNIAEGSNESKFLKVPEFEDDDKSKLKDDSVGAFMKQSDVDKEVEKCKIIDSTKNCAYLKGTNCGYCHSNKKFMYGNNDGPLTNSCPGGKASWVGPKDKRGVVWACQKMKDQETCKNVKNCGGSTGIANICAWCPSTQSGMVSKKNSKGGYVPKYNDDKCAFNGKFKDSKTKKIKETSLININDCAAFKQMYPCMGPNWSTGPHTQACIQKKWNEAGCSGEPNARVARSGLNAPKISKWWNSHGHGAMLDNMKSMRIKQSSNDYKEAKMYTKACTDITINPCQDRFNKRPYDCDKQIYENSGCKKSGKLNPELNEPWAIDLINPFYKYKKKNNRNSGELRSLTNSVNDFKSKADYHTRNLKADYGKTIKYTLSCGGRVPKAPWKKPCWKDFTSMMIYITGVNLTNPNEMDMTNANNILRDPKWTELKNSNILSDTNQFPRLYKGKIIRKLTYNLPDFPYWNFLTKIIPYMKKQSWSTGISWYADFIPEMIKVPGVIRVGTDRYAKKRGHLYKNGYDELWFSEHTNFHRIISGYGFHTIKHNGVSYTRLWQSRYKAKAGEYGLDYGFPFWQFYIAAKSS</sequence>
<feature type="transmembrane region" description="Helical" evidence="1">
    <location>
        <begin position="6"/>
        <end position="25"/>
    </location>
</feature>
<dbReference type="EMBL" id="MN739325">
    <property type="protein sequence ID" value="QHS98841.1"/>
    <property type="molecule type" value="Genomic_DNA"/>
</dbReference>
<reference evidence="2" key="1">
    <citation type="journal article" date="2020" name="Nature">
        <title>Giant virus diversity and host interactions through global metagenomics.</title>
        <authorList>
            <person name="Schulz F."/>
            <person name="Roux S."/>
            <person name="Paez-Espino D."/>
            <person name="Jungbluth S."/>
            <person name="Walsh D.A."/>
            <person name="Denef V.J."/>
            <person name="McMahon K.D."/>
            <person name="Konstantinidis K.T."/>
            <person name="Eloe-Fadrosh E.A."/>
            <person name="Kyrpides N.C."/>
            <person name="Woyke T."/>
        </authorList>
    </citation>
    <scope>NUCLEOTIDE SEQUENCE</scope>
    <source>
        <strain evidence="2">GVMAG-M-3300020185-18</strain>
    </source>
</reference>
<keyword evidence="1" id="KW-1133">Transmembrane helix</keyword>
<accession>A0A6C0C423</accession>
<keyword evidence="1" id="KW-0812">Transmembrane</keyword>
<name>A0A6C0C423_9ZZZZ</name>
<dbReference type="AlphaFoldDB" id="A0A6C0C423"/>
<evidence type="ECO:0000256" key="1">
    <source>
        <dbReference type="SAM" id="Phobius"/>
    </source>
</evidence>
<keyword evidence="1" id="KW-0472">Membrane</keyword>